<feature type="disulfide bond" evidence="13">
    <location>
        <begin position="125"/>
        <end position="135"/>
    </location>
</feature>
<dbReference type="PROSITE" id="PS50026">
    <property type="entry name" value="EGF_3"/>
    <property type="match status" value="5"/>
</dbReference>
<feature type="domain" description="EGF-like" evidence="16">
    <location>
        <begin position="232"/>
        <end position="267"/>
    </location>
</feature>
<dbReference type="Gene3D" id="2.10.25.10">
    <property type="entry name" value="Laminin"/>
    <property type="match status" value="5"/>
</dbReference>
<dbReference type="SUPFAM" id="SSF57196">
    <property type="entry name" value="EGF/Laminin"/>
    <property type="match status" value="3"/>
</dbReference>
<feature type="disulfide bond" evidence="13">
    <location>
        <begin position="146"/>
        <end position="155"/>
    </location>
</feature>
<name>A0A8W8K4F6_MAGGI</name>
<keyword evidence="9" id="KW-0914">Notch signaling pathway</keyword>
<keyword evidence="10 14" id="KW-1133">Transmembrane helix</keyword>
<evidence type="ECO:0000256" key="14">
    <source>
        <dbReference type="SAM" id="Phobius"/>
    </source>
</evidence>
<dbReference type="Proteomes" id="UP000005408">
    <property type="component" value="Unassembled WGS sequence"/>
</dbReference>
<accession>A0A8W8K4F6</accession>
<dbReference type="GO" id="GO:0007219">
    <property type="term" value="P:Notch signaling pathway"/>
    <property type="evidence" value="ECO:0007669"/>
    <property type="project" value="UniProtKB-KW"/>
</dbReference>
<dbReference type="CDD" id="cd00054">
    <property type="entry name" value="EGF_CA"/>
    <property type="match status" value="3"/>
</dbReference>
<evidence type="ECO:0000313" key="17">
    <source>
        <dbReference type="EnsemblMetazoa" id="G22396.1:cds"/>
    </source>
</evidence>
<dbReference type="GO" id="GO:0045197">
    <property type="term" value="P:establishment or maintenance of epithelial cell apical/basal polarity"/>
    <property type="evidence" value="ECO:0007669"/>
    <property type="project" value="TreeGrafter"/>
</dbReference>
<evidence type="ECO:0000256" key="12">
    <source>
        <dbReference type="ARBA" id="ARBA00023157"/>
    </source>
</evidence>
<dbReference type="SMART" id="SM00179">
    <property type="entry name" value="EGF_CA"/>
    <property type="match status" value="5"/>
</dbReference>
<dbReference type="PROSITE" id="PS00022">
    <property type="entry name" value="EGF_1"/>
    <property type="match status" value="5"/>
</dbReference>
<feature type="disulfide bond" evidence="13">
    <location>
        <begin position="221"/>
        <end position="230"/>
    </location>
</feature>
<keyword evidence="18" id="KW-1185">Reference proteome</keyword>
<feature type="disulfide bond" evidence="13">
    <location>
        <begin position="184"/>
        <end position="193"/>
    </location>
</feature>
<feature type="disulfide bond" evidence="13">
    <location>
        <begin position="293"/>
        <end position="302"/>
    </location>
</feature>
<evidence type="ECO:0000256" key="15">
    <source>
        <dbReference type="SAM" id="SignalP"/>
    </source>
</evidence>
<dbReference type="AlphaFoldDB" id="A0A8W8K4F6"/>
<dbReference type="InterPro" id="IPR013032">
    <property type="entry name" value="EGF-like_CS"/>
</dbReference>
<feature type="disulfide bond" evidence="13">
    <location>
        <begin position="257"/>
        <end position="266"/>
    </location>
</feature>
<comment type="subcellular location">
    <subcellularLocation>
        <location evidence="1">Membrane</location>
        <topology evidence="1">Single-pass type I membrane protein</topology>
    </subcellularLocation>
</comment>
<evidence type="ECO:0000256" key="10">
    <source>
        <dbReference type="ARBA" id="ARBA00022989"/>
    </source>
</evidence>
<dbReference type="SUPFAM" id="SSF57184">
    <property type="entry name" value="Growth factor receptor domain"/>
    <property type="match status" value="1"/>
</dbReference>
<keyword evidence="2" id="KW-0217">Developmental protein</keyword>
<dbReference type="GO" id="GO:0005509">
    <property type="term" value="F:calcium ion binding"/>
    <property type="evidence" value="ECO:0007669"/>
    <property type="project" value="InterPro"/>
</dbReference>
<feature type="disulfide bond" evidence="13">
    <location>
        <begin position="272"/>
        <end position="282"/>
    </location>
</feature>
<feature type="chain" id="PRO_5036481559" description="EGF-like domain-containing protein" evidence="15">
    <location>
        <begin position="21"/>
        <end position="397"/>
    </location>
</feature>
<dbReference type="GO" id="GO:0030154">
    <property type="term" value="P:cell differentiation"/>
    <property type="evidence" value="ECO:0007669"/>
    <property type="project" value="UniProtKB-KW"/>
</dbReference>
<evidence type="ECO:0000256" key="3">
    <source>
        <dbReference type="ARBA" id="ARBA00022536"/>
    </source>
</evidence>
<dbReference type="InterPro" id="IPR001881">
    <property type="entry name" value="EGF-like_Ca-bd_dom"/>
</dbReference>
<feature type="signal peptide" evidence="15">
    <location>
        <begin position="1"/>
        <end position="20"/>
    </location>
</feature>
<feature type="domain" description="EGF-like" evidence="16">
    <location>
        <begin position="121"/>
        <end position="156"/>
    </location>
</feature>
<evidence type="ECO:0000256" key="8">
    <source>
        <dbReference type="ARBA" id="ARBA00022843"/>
    </source>
</evidence>
<sequence length="397" mass="43501">MMYRSVLFHIILYWFLISQAKNEEHCALDGSDDCHIFDWRPWGSYIGICGHQKQSRERVFCCDANVIPHDIKHCLQHCHFPNNFERLQNKTCRVCENGGTFSSISSSCICGPRFTGGCCQDTVKCSDNPCKHGTCSDHPPSFACTCDPGYKGIVCDTRKTCSEGVTCQNGGTCQDGPNGFQCHCSNKFSGEFCEKALSCSDVPCQNGGSCINTGSSFRCRCPPTHAGDVCEKVILCSSHPCLHGTCTDTASGFSCLCDVKHKGVKCDQPITCASTPCQHGSCADSPTGFMCTCDSSYTGIRCDTGFHVKPLETTEPKKLLLPIWFPYLEYALLTLVSLTGVMAMGCACLKCCRAVGVLKGNDDDDDEKRDESGIRRFKQDPVIPVNIQNSRRTGLDF</sequence>
<feature type="disulfide bond" evidence="13">
    <location>
        <begin position="236"/>
        <end position="246"/>
    </location>
</feature>
<organism evidence="17 18">
    <name type="scientific">Magallana gigas</name>
    <name type="common">Pacific oyster</name>
    <name type="synonym">Crassostrea gigas</name>
    <dbReference type="NCBI Taxonomy" id="29159"/>
    <lineage>
        <taxon>Eukaryota</taxon>
        <taxon>Metazoa</taxon>
        <taxon>Spiralia</taxon>
        <taxon>Lophotrochozoa</taxon>
        <taxon>Mollusca</taxon>
        <taxon>Bivalvia</taxon>
        <taxon>Autobranchia</taxon>
        <taxon>Pteriomorphia</taxon>
        <taxon>Ostreida</taxon>
        <taxon>Ostreoidea</taxon>
        <taxon>Ostreidae</taxon>
        <taxon>Magallana</taxon>
    </lineage>
</organism>
<evidence type="ECO:0000256" key="4">
    <source>
        <dbReference type="ARBA" id="ARBA00022692"/>
    </source>
</evidence>
<protein>
    <recommendedName>
        <fullName evidence="16">EGF-like domain-containing protein</fullName>
    </recommendedName>
</protein>
<dbReference type="GO" id="GO:0007157">
    <property type="term" value="P:heterophilic cell-cell adhesion via plasma membrane cell adhesion molecules"/>
    <property type="evidence" value="ECO:0007669"/>
    <property type="project" value="TreeGrafter"/>
</dbReference>
<keyword evidence="5 15" id="KW-0732">Signal</keyword>
<evidence type="ECO:0000313" key="18">
    <source>
        <dbReference type="Proteomes" id="UP000005408"/>
    </source>
</evidence>
<keyword evidence="7" id="KW-0221">Differentiation</keyword>
<dbReference type="Pfam" id="PF00008">
    <property type="entry name" value="EGF"/>
    <property type="match status" value="4"/>
</dbReference>
<feature type="domain" description="EGF-like" evidence="16">
    <location>
        <begin position="157"/>
        <end position="194"/>
    </location>
</feature>
<dbReference type="InterPro" id="IPR051022">
    <property type="entry name" value="Notch_Cell-Fate_Det"/>
</dbReference>
<dbReference type="SMART" id="SM00181">
    <property type="entry name" value="EGF"/>
    <property type="match status" value="5"/>
</dbReference>
<evidence type="ECO:0000256" key="11">
    <source>
        <dbReference type="ARBA" id="ARBA00023136"/>
    </source>
</evidence>
<evidence type="ECO:0000256" key="6">
    <source>
        <dbReference type="ARBA" id="ARBA00022737"/>
    </source>
</evidence>
<dbReference type="PANTHER" id="PTHR24049">
    <property type="entry name" value="CRUMBS FAMILY MEMBER"/>
    <property type="match status" value="1"/>
</dbReference>
<keyword evidence="12 13" id="KW-1015">Disulfide bond</keyword>
<dbReference type="PROSITE" id="PS01186">
    <property type="entry name" value="EGF_2"/>
    <property type="match status" value="1"/>
</dbReference>
<evidence type="ECO:0000256" key="2">
    <source>
        <dbReference type="ARBA" id="ARBA00022473"/>
    </source>
</evidence>
<keyword evidence="4 14" id="KW-0812">Transmembrane</keyword>
<evidence type="ECO:0000256" key="13">
    <source>
        <dbReference type="PROSITE-ProRule" id="PRU00076"/>
    </source>
</evidence>
<dbReference type="Pfam" id="PF12661">
    <property type="entry name" value="hEGF"/>
    <property type="match status" value="1"/>
</dbReference>
<dbReference type="InterPro" id="IPR000742">
    <property type="entry name" value="EGF"/>
</dbReference>
<dbReference type="GO" id="GO:0005886">
    <property type="term" value="C:plasma membrane"/>
    <property type="evidence" value="ECO:0007669"/>
    <property type="project" value="TreeGrafter"/>
</dbReference>
<evidence type="ECO:0000256" key="9">
    <source>
        <dbReference type="ARBA" id="ARBA00022976"/>
    </source>
</evidence>
<keyword evidence="3 13" id="KW-0245">EGF-like domain</keyword>
<evidence type="ECO:0000259" key="16">
    <source>
        <dbReference type="PROSITE" id="PS50026"/>
    </source>
</evidence>
<evidence type="ECO:0000256" key="1">
    <source>
        <dbReference type="ARBA" id="ARBA00004479"/>
    </source>
</evidence>
<dbReference type="FunFam" id="2.10.25.10:FF:000368">
    <property type="entry name" value="Delta-like 3 (Drosophila), isoform CRA_b"/>
    <property type="match status" value="1"/>
</dbReference>
<comment type="caution">
    <text evidence="13">Lacks conserved residue(s) required for the propagation of feature annotation.</text>
</comment>
<keyword evidence="6" id="KW-0677">Repeat</keyword>
<dbReference type="PROSITE" id="PS00010">
    <property type="entry name" value="ASX_HYDROXYL"/>
    <property type="match status" value="5"/>
</dbReference>
<keyword evidence="8" id="KW-0832">Ubl conjugation</keyword>
<dbReference type="InterPro" id="IPR009030">
    <property type="entry name" value="Growth_fac_rcpt_cys_sf"/>
</dbReference>
<dbReference type="PANTHER" id="PTHR24049:SF22">
    <property type="entry name" value="DROSOPHILA CRUMBS HOMOLOG"/>
    <property type="match status" value="1"/>
</dbReference>
<evidence type="ECO:0000256" key="7">
    <source>
        <dbReference type="ARBA" id="ARBA00022782"/>
    </source>
</evidence>
<feature type="transmembrane region" description="Helical" evidence="14">
    <location>
        <begin position="327"/>
        <end position="349"/>
    </location>
</feature>
<proteinExistence type="predicted"/>
<feature type="domain" description="EGF-like" evidence="16">
    <location>
        <begin position="195"/>
        <end position="231"/>
    </location>
</feature>
<dbReference type="GO" id="GO:0032991">
    <property type="term" value="C:protein-containing complex"/>
    <property type="evidence" value="ECO:0007669"/>
    <property type="project" value="TreeGrafter"/>
</dbReference>
<reference evidence="17" key="1">
    <citation type="submission" date="2022-08" db="UniProtKB">
        <authorList>
            <consortium name="EnsemblMetazoa"/>
        </authorList>
    </citation>
    <scope>IDENTIFICATION</scope>
    <source>
        <strain evidence="17">05x7-T-G4-1.051#20</strain>
    </source>
</reference>
<evidence type="ECO:0000256" key="5">
    <source>
        <dbReference type="ARBA" id="ARBA00022729"/>
    </source>
</evidence>
<dbReference type="InterPro" id="IPR000152">
    <property type="entry name" value="EGF-type_Asp/Asn_hydroxyl_site"/>
</dbReference>
<dbReference type="OrthoDB" id="283575at2759"/>
<keyword evidence="11 14" id="KW-0472">Membrane</keyword>
<dbReference type="EnsemblMetazoa" id="G22396.1">
    <property type="protein sequence ID" value="G22396.1:cds"/>
    <property type="gene ID" value="G22396"/>
</dbReference>
<feature type="domain" description="EGF-like" evidence="16">
    <location>
        <begin position="268"/>
        <end position="303"/>
    </location>
</feature>